<evidence type="ECO:0000259" key="3">
    <source>
        <dbReference type="Pfam" id="PF13359"/>
    </source>
</evidence>
<sequence length="107" mass="12848">KSKIKIANEIEILVDKGYQGINKFHSNSKIPFKKTKNKKISKEQKKFNKELTKERIVIEHINRKLKIFRILSSTYRNRRRKFGLRFNLIAGIYNYELKLQLLLVENN</sequence>
<reference evidence="4" key="1">
    <citation type="submission" date="2021-02" db="EMBL/GenBank/DDBJ databases">
        <title>Metagenome analyses of Stigonema ocellatum DSM 106950, Chlorogloea purpurea SAG 13.99 and Gomphosphaeria aponina DSM 107014.</title>
        <authorList>
            <person name="Marter P."/>
            <person name="Huang S."/>
        </authorList>
    </citation>
    <scope>NUCLEOTIDE SEQUENCE</scope>
    <source>
        <strain evidence="4">JP213</strain>
    </source>
</reference>
<feature type="non-terminal residue" evidence="4">
    <location>
        <position position="1"/>
    </location>
</feature>
<evidence type="ECO:0000313" key="5">
    <source>
        <dbReference type="Proteomes" id="UP000767446"/>
    </source>
</evidence>
<gene>
    <name evidence="4" type="ORF">DSM107014_05975</name>
</gene>
<dbReference type="InterPro" id="IPR027806">
    <property type="entry name" value="HARBI1_dom"/>
</dbReference>
<dbReference type="GO" id="GO:0046872">
    <property type="term" value="F:metal ion binding"/>
    <property type="evidence" value="ECO:0007669"/>
    <property type="project" value="UniProtKB-KW"/>
</dbReference>
<evidence type="ECO:0000313" key="4">
    <source>
        <dbReference type="EMBL" id="MBR8827444.1"/>
    </source>
</evidence>
<keyword evidence="2" id="KW-0479">Metal-binding</keyword>
<accession>A0A941JLT3</accession>
<proteinExistence type="predicted"/>
<name>A0A941JLT3_9CHRO</name>
<dbReference type="EMBL" id="JADQBC010000030">
    <property type="protein sequence ID" value="MBR8827444.1"/>
    <property type="molecule type" value="Genomic_DNA"/>
</dbReference>
<dbReference type="AlphaFoldDB" id="A0A941JLT3"/>
<protein>
    <submittedName>
        <fullName evidence="4">Transposase</fullName>
    </submittedName>
</protein>
<organism evidence="4 5">
    <name type="scientific">Gomphosphaeria aponina SAG 52.96 = DSM 107014</name>
    <dbReference type="NCBI Taxonomy" id="1521640"/>
    <lineage>
        <taxon>Bacteria</taxon>
        <taxon>Bacillati</taxon>
        <taxon>Cyanobacteriota</taxon>
        <taxon>Cyanophyceae</taxon>
        <taxon>Oscillatoriophycideae</taxon>
        <taxon>Chroococcales</taxon>
        <taxon>Gomphosphaeriaceae</taxon>
        <taxon>Gomphosphaeria</taxon>
    </lineage>
</organism>
<comment type="cofactor">
    <cofactor evidence="1">
        <name>a divalent metal cation</name>
        <dbReference type="ChEBI" id="CHEBI:60240"/>
    </cofactor>
</comment>
<evidence type="ECO:0000256" key="1">
    <source>
        <dbReference type="ARBA" id="ARBA00001968"/>
    </source>
</evidence>
<comment type="caution">
    <text evidence="4">The sequence shown here is derived from an EMBL/GenBank/DDBJ whole genome shotgun (WGS) entry which is preliminary data.</text>
</comment>
<feature type="domain" description="DDE Tnp4" evidence="3">
    <location>
        <begin position="8"/>
        <end position="82"/>
    </location>
</feature>
<dbReference type="Proteomes" id="UP000767446">
    <property type="component" value="Unassembled WGS sequence"/>
</dbReference>
<dbReference type="Pfam" id="PF13359">
    <property type="entry name" value="DDE_Tnp_4"/>
    <property type="match status" value="1"/>
</dbReference>
<evidence type="ECO:0000256" key="2">
    <source>
        <dbReference type="ARBA" id="ARBA00022723"/>
    </source>
</evidence>